<feature type="compositionally biased region" description="Pro residues" evidence="1">
    <location>
        <begin position="86"/>
        <end position="95"/>
    </location>
</feature>
<comment type="caution">
    <text evidence="3">The sequence shown here is derived from an EMBL/GenBank/DDBJ whole genome shotgun (WGS) entry which is preliminary data.</text>
</comment>
<feature type="compositionally biased region" description="Polar residues" evidence="1">
    <location>
        <begin position="26"/>
        <end position="54"/>
    </location>
</feature>
<proteinExistence type="predicted"/>
<evidence type="ECO:0000256" key="2">
    <source>
        <dbReference type="SAM" id="SignalP"/>
    </source>
</evidence>
<accession>A0ABS5C2R6</accession>
<protein>
    <submittedName>
        <fullName evidence="3">Uncharacterized protein</fullName>
    </submittedName>
</protein>
<keyword evidence="2" id="KW-0732">Signal</keyword>
<evidence type="ECO:0000313" key="3">
    <source>
        <dbReference type="EMBL" id="MBP3960269.1"/>
    </source>
</evidence>
<feature type="chain" id="PRO_5046275457" evidence="2">
    <location>
        <begin position="23"/>
        <end position="334"/>
    </location>
</feature>
<feature type="compositionally biased region" description="Polar residues" evidence="1">
    <location>
        <begin position="72"/>
        <end position="84"/>
    </location>
</feature>
<organism evidence="3 4">
    <name type="scientific">Gemmata palustris</name>
    <dbReference type="NCBI Taxonomy" id="2822762"/>
    <lineage>
        <taxon>Bacteria</taxon>
        <taxon>Pseudomonadati</taxon>
        <taxon>Planctomycetota</taxon>
        <taxon>Planctomycetia</taxon>
        <taxon>Gemmatales</taxon>
        <taxon>Gemmataceae</taxon>
        <taxon>Gemmata</taxon>
    </lineage>
</organism>
<sequence>MPGRRPFFMLVALYAISLPACLHVTSTPSTPNSAPEPATRTTAKTTSEVESNGTAAPRKDFAILPKVPGSVVSKSHGPSANATTMKPPPAPPANPPGSVLPTSGDPGAIQAAFPPLTAPPEAPLLAAVRAYTENRPDQAIEIIRKMDKNNQDFVLAVLPILMRGASADLMNDQATTAALADQLRGAVARLEPRAALKIEKFALCSKVDGFGRFVVRPPAETYRPNERVNLYLELRNLSYQITGDGFRAHARAAVEIRDANENIVSQFDSGGHRVPLVRFDKDLVTRSPLSDFYVLYGFAAPTAPGVYTITVQISDATGRRTVKSQPAEFRVAGP</sequence>
<gene>
    <name evidence="3" type="ORF">J8F10_34005</name>
</gene>
<dbReference type="EMBL" id="JAGKQQ010000001">
    <property type="protein sequence ID" value="MBP3960269.1"/>
    <property type="molecule type" value="Genomic_DNA"/>
</dbReference>
<dbReference type="RefSeq" id="WP_210661453.1">
    <property type="nucleotide sequence ID" value="NZ_JAGKQQ010000001.1"/>
</dbReference>
<name>A0ABS5C2R6_9BACT</name>
<evidence type="ECO:0000256" key="1">
    <source>
        <dbReference type="SAM" id="MobiDB-lite"/>
    </source>
</evidence>
<feature type="signal peptide" evidence="2">
    <location>
        <begin position="1"/>
        <end position="22"/>
    </location>
</feature>
<keyword evidence="4" id="KW-1185">Reference proteome</keyword>
<feature type="region of interest" description="Disordered" evidence="1">
    <location>
        <begin position="26"/>
        <end position="109"/>
    </location>
</feature>
<evidence type="ECO:0000313" key="4">
    <source>
        <dbReference type="Proteomes" id="UP000676565"/>
    </source>
</evidence>
<reference evidence="3 4" key="1">
    <citation type="submission" date="2021-04" db="EMBL/GenBank/DDBJ databases">
        <authorList>
            <person name="Ivanova A."/>
        </authorList>
    </citation>
    <scope>NUCLEOTIDE SEQUENCE [LARGE SCALE GENOMIC DNA]</scope>
    <source>
        <strain evidence="3 4">G18</strain>
    </source>
</reference>
<dbReference type="Proteomes" id="UP000676565">
    <property type="component" value="Unassembled WGS sequence"/>
</dbReference>